<organism evidence="2 3">
    <name type="scientific">Edwardsiella anguillarum ET080813</name>
    <dbReference type="NCBI Taxonomy" id="667120"/>
    <lineage>
        <taxon>Bacteria</taxon>
        <taxon>Pseudomonadati</taxon>
        <taxon>Pseudomonadota</taxon>
        <taxon>Gammaproteobacteria</taxon>
        <taxon>Enterobacterales</taxon>
        <taxon>Hafniaceae</taxon>
        <taxon>Edwardsiella</taxon>
    </lineage>
</organism>
<dbReference type="Pfam" id="PF01755">
    <property type="entry name" value="Glyco_transf_25"/>
    <property type="match status" value="1"/>
</dbReference>
<accession>A0A076LJK7</accession>
<dbReference type="GO" id="GO:0016757">
    <property type="term" value="F:glycosyltransferase activity"/>
    <property type="evidence" value="ECO:0007669"/>
    <property type="project" value="UniProtKB-KW"/>
</dbReference>
<reference evidence="2 3" key="1">
    <citation type="journal article" date="2012" name="PLoS ONE">
        <title>Edwardsiella comparative phylogenomics reveal the new intra/inter-species taxonomic relationships, virulence evolution and niche adaptation mechanisms.</title>
        <authorList>
            <person name="Yang M."/>
            <person name="Lv Y."/>
            <person name="Xiao J."/>
            <person name="Wu H."/>
            <person name="Zheng H."/>
            <person name="Liu Q."/>
            <person name="Zhang Y."/>
            <person name="Wang Q."/>
        </authorList>
    </citation>
    <scope>NUCLEOTIDE SEQUENCE [LARGE SCALE GENOMIC DNA]</scope>
    <source>
        <strain evidence="3">080813</strain>
    </source>
</reference>
<dbReference type="Proteomes" id="UP000028681">
    <property type="component" value="Chromosome"/>
</dbReference>
<keyword evidence="2" id="KW-0808">Transferase</keyword>
<dbReference type="KEGG" id="ete:ETEE_0290"/>
<dbReference type="AlphaFoldDB" id="A0A076LJK7"/>
<feature type="domain" description="Glycosyl transferase family 25" evidence="1">
    <location>
        <begin position="2"/>
        <end position="171"/>
    </location>
</feature>
<sequence>MRVFIINLKSDIQKKNEIIQQCKRLKIKFEIIDAVCGINLTDSDLDSLINTDARYYLSRGEMGCALSHNALYRRIIAEQLPFALILEDDAILHNDTVHVIALIEKRISKEDNIALLLYKTKFIYKNKMIALSDDYIFYESNAPTLTHGYVITNKAARTLLTLNAPVRVEADAWRYFYFSRFVRTYSLNTDLILSHDVDKQTSTIEKERRLKSDAQKQKRKSLDSKKSVIKIYHRLIRRIFLKKVKG</sequence>
<dbReference type="InterPro" id="IPR002654">
    <property type="entry name" value="Glyco_trans_25"/>
</dbReference>
<dbReference type="GeneID" id="33938074"/>
<dbReference type="EMBL" id="CP006664">
    <property type="protein sequence ID" value="AIJ06768.1"/>
    <property type="molecule type" value="Genomic_DNA"/>
</dbReference>
<name>A0A076LJK7_9GAMM</name>
<dbReference type="CDD" id="cd06532">
    <property type="entry name" value="Glyco_transf_25"/>
    <property type="match status" value="1"/>
</dbReference>
<evidence type="ECO:0000313" key="2">
    <source>
        <dbReference type="EMBL" id="AIJ06768.1"/>
    </source>
</evidence>
<dbReference type="RefSeq" id="WP_034162536.1">
    <property type="nucleotide sequence ID" value="NZ_CP006664.1"/>
</dbReference>
<dbReference type="HOGENOM" id="CLU_071269_4_0_6"/>
<evidence type="ECO:0000313" key="3">
    <source>
        <dbReference type="Proteomes" id="UP000028681"/>
    </source>
</evidence>
<keyword evidence="2" id="KW-0328">Glycosyltransferase</keyword>
<proteinExistence type="predicted"/>
<protein>
    <submittedName>
        <fullName evidence="2">Beta-1,4-galactosyltransferase</fullName>
    </submittedName>
</protein>
<gene>
    <name evidence="2" type="ORF">ETEE_0290</name>
</gene>
<evidence type="ECO:0000259" key="1">
    <source>
        <dbReference type="Pfam" id="PF01755"/>
    </source>
</evidence>